<feature type="transmembrane region" description="Helical" evidence="1">
    <location>
        <begin position="91"/>
        <end position="111"/>
    </location>
</feature>
<proteinExistence type="predicted"/>
<dbReference type="EMBL" id="LAZR01021399">
    <property type="protein sequence ID" value="KKL85462.1"/>
    <property type="molecule type" value="Genomic_DNA"/>
</dbReference>
<evidence type="ECO:0000313" key="3">
    <source>
        <dbReference type="EMBL" id="KKL85462.1"/>
    </source>
</evidence>
<dbReference type="AlphaFoldDB" id="A0A0F9IDK6"/>
<organism evidence="3">
    <name type="scientific">marine sediment metagenome</name>
    <dbReference type="NCBI Taxonomy" id="412755"/>
    <lineage>
        <taxon>unclassified sequences</taxon>
        <taxon>metagenomes</taxon>
        <taxon>ecological metagenomes</taxon>
    </lineage>
</organism>
<dbReference type="Pfam" id="PF07883">
    <property type="entry name" value="Cupin_2"/>
    <property type="match status" value="1"/>
</dbReference>
<protein>
    <recommendedName>
        <fullName evidence="2">Cupin type-2 domain-containing protein</fullName>
    </recommendedName>
</protein>
<evidence type="ECO:0000259" key="2">
    <source>
        <dbReference type="Pfam" id="PF07883"/>
    </source>
</evidence>
<sequence length="118" mass="13852">MEFAKDVSVPEHSHEAQWGIILEGKIDLVIDGKLNTYSKGDRYFIPEGVKHSAMIYHVIVTLHFLIKKIDICQNLEKILIKFLINIFIRMFKYYICVLPIYGGFIMLYYNLKIRGCYS</sequence>
<keyword evidence="1" id="KW-1133">Transmembrane helix</keyword>
<comment type="caution">
    <text evidence="3">The sequence shown here is derived from an EMBL/GenBank/DDBJ whole genome shotgun (WGS) entry which is preliminary data.</text>
</comment>
<reference evidence="3" key="1">
    <citation type="journal article" date="2015" name="Nature">
        <title>Complex archaea that bridge the gap between prokaryotes and eukaryotes.</title>
        <authorList>
            <person name="Spang A."/>
            <person name="Saw J.H."/>
            <person name="Jorgensen S.L."/>
            <person name="Zaremba-Niedzwiedzka K."/>
            <person name="Martijn J."/>
            <person name="Lind A.E."/>
            <person name="van Eijk R."/>
            <person name="Schleper C."/>
            <person name="Guy L."/>
            <person name="Ettema T.J."/>
        </authorList>
    </citation>
    <scope>NUCLEOTIDE SEQUENCE</scope>
</reference>
<name>A0A0F9IDK6_9ZZZZ</name>
<dbReference type="SUPFAM" id="SSF51182">
    <property type="entry name" value="RmlC-like cupins"/>
    <property type="match status" value="1"/>
</dbReference>
<dbReference type="Gene3D" id="2.60.120.10">
    <property type="entry name" value="Jelly Rolls"/>
    <property type="match status" value="1"/>
</dbReference>
<dbReference type="InterPro" id="IPR014710">
    <property type="entry name" value="RmlC-like_jellyroll"/>
</dbReference>
<gene>
    <name evidence="3" type="ORF">LCGC14_1954490</name>
</gene>
<accession>A0A0F9IDK6</accession>
<keyword evidence="1" id="KW-0472">Membrane</keyword>
<feature type="domain" description="Cupin type-2" evidence="2">
    <location>
        <begin position="3"/>
        <end position="52"/>
    </location>
</feature>
<dbReference type="InterPro" id="IPR013096">
    <property type="entry name" value="Cupin_2"/>
</dbReference>
<dbReference type="InterPro" id="IPR011051">
    <property type="entry name" value="RmlC_Cupin_sf"/>
</dbReference>
<evidence type="ECO:0000256" key="1">
    <source>
        <dbReference type="SAM" id="Phobius"/>
    </source>
</evidence>
<keyword evidence="1" id="KW-0812">Transmembrane</keyword>